<keyword evidence="1" id="KW-0812">Transmembrane</keyword>
<feature type="transmembrane region" description="Helical" evidence="1">
    <location>
        <begin position="180"/>
        <end position="200"/>
    </location>
</feature>
<organism evidence="2 3">
    <name type="scientific">Melghirimyces algeriensis</name>
    <dbReference type="NCBI Taxonomy" id="910412"/>
    <lineage>
        <taxon>Bacteria</taxon>
        <taxon>Bacillati</taxon>
        <taxon>Bacillota</taxon>
        <taxon>Bacilli</taxon>
        <taxon>Bacillales</taxon>
        <taxon>Thermoactinomycetaceae</taxon>
        <taxon>Melghirimyces</taxon>
    </lineage>
</organism>
<reference evidence="2 3" key="1">
    <citation type="submission" date="2017-05" db="EMBL/GenBank/DDBJ databases">
        <authorList>
            <person name="Varghese N."/>
            <person name="Submissions S."/>
        </authorList>
    </citation>
    <scope>NUCLEOTIDE SEQUENCE [LARGE SCALE GENOMIC DNA]</scope>
    <source>
        <strain evidence="2 3">DSM 45474</strain>
    </source>
</reference>
<dbReference type="RefSeq" id="WP_142503850.1">
    <property type="nucleotide sequence ID" value="NZ_FXTI01000001.1"/>
</dbReference>
<proteinExistence type="predicted"/>
<name>A0A521AHF8_9BACL</name>
<dbReference type="GO" id="GO:0016020">
    <property type="term" value="C:membrane"/>
    <property type="evidence" value="ECO:0007669"/>
    <property type="project" value="TreeGrafter"/>
</dbReference>
<dbReference type="PROSITE" id="PS50244">
    <property type="entry name" value="S5A_REDUCTASE"/>
    <property type="match status" value="1"/>
</dbReference>
<feature type="transmembrane region" description="Helical" evidence="1">
    <location>
        <begin position="12"/>
        <end position="35"/>
    </location>
</feature>
<keyword evidence="3" id="KW-1185">Reference proteome</keyword>
<dbReference type="PANTHER" id="PTHR32251:SF17">
    <property type="entry name" value="STEROID 5-ALPHA REDUCTASE C-TERMINAL DOMAIN-CONTAINING PROTEIN"/>
    <property type="match status" value="1"/>
</dbReference>
<protein>
    <submittedName>
        <fullName evidence="2">Uncharacterized protein</fullName>
    </submittedName>
</protein>
<evidence type="ECO:0000313" key="3">
    <source>
        <dbReference type="Proteomes" id="UP000315636"/>
    </source>
</evidence>
<dbReference type="InterPro" id="IPR010721">
    <property type="entry name" value="UstE-like"/>
</dbReference>
<dbReference type="Gene3D" id="1.20.120.1630">
    <property type="match status" value="1"/>
</dbReference>
<dbReference type="AlphaFoldDB" id="A0A521AHF8"/>
<dbReference type="Proteomes" id="UP000315636">
    <property type="component" value="Unassembled WGS sequence"/>
</dbReference>
<evidence type="ECO:0000256" key="1">
    <source>
        <dbReference type="SAM" id="Phobius"/>
    </source>
</evidence>
<accession>A0A521AHF8</accession>
<evidence type="ECO:0000313" key="2">
    <source>
        <dbReference type="EMBL" id="SMO34178.1"/>
    </source>
</evidence>
<feature type="transmembrane region" description="Helical" evidence="1">
    <location>
        <begin position="88"/>
        <end position="109"/>
    </location>
</feature>
<dbReference type="Pfam" id="PF06966">
    <property type="entry name" value="DUF1295"/>
    <property type="match status" value="1"/>
</dbReference>
<sequence>MHGTYEQSLNTKVAWSLIHALSVLVVGWVLLGNGLEAILNPFLSDIPQGNPTRNGLLFFCSIVLFIRMNITGFVFIKRRFGWNETLQVGIWLWIIHLTFAILGGLQSAAISVWDWIGLGLFLFGSYLNTGSEWQRHQFKKKPDSKGQLFTKGLFRYSMHINYFGDVVWAIGFALLTHNPWAFLIPFIMLLSFIFFHIPVLDRYLSKRYGKQFEEYAQRTHKLIPFIY</sequence>
<feature type="transmembrane region" description="Helical" evidence="1">
    <location>
        <begin position="115"/>
        <end position="133"/>
    </location>
</feature>
<keyword evidence="1" id="KW-1133">Transmembrane helix</keyword>
<keyword evidence="1" id="KW-0472">Membrane</keyword>
<dbReference type="EMBL" id="FXTI01000001">
    <property type="protein sequence ID" value="SMO34178.1"/>
    <property type="molecule type" value="Genomic_DNA"/>
</dbReference>
<dbReference type="OrthoDB" id="9779233at2"/>
<feature type="transmembrane region" description="Helical" evidence="1">
    <location>
        <begin position="55"/>
        <end position="76"/>
    </location>
</feature>
<feature type="transmembrane region" description="Helical" evidence="1">
    <location>
        <begin position="153"/>
        <end position="174"/>
    </location>
</feature>
<gene>
    <name evidence="2" type="ORF">SAMN06264849_101137</name>
</gene>
<dbReference type="PANTHER" id="PTHR32251">
    <property type="entry name" value="3-OXO-5-ALPHA-STEROID 4-DEHYDROGENASE"/>
    <property type="match status" value="1"/>
</dbReference>